<feature type="transmembrane region" description="Helical" evidence="1">
    <location>
        <begin position="47"/>
        <end position="64"/>
    </location>
</feature>
<feature type="transmembrane region" description="Helical" evidence="1">
    <location>
        <begin position="362"/>
        <end position="383"/>
    </location>
</feature>
<gene>
    <name evidence="2" type="ORF">METZ01_LOCUS124055</name>
</gene>
<keyword evidence="1" id="KW-1133">Transmembrane helix</keyword>
<dbReference type="EMBL" id="UINC01017240">
    <property type="protein sequence ID" value="SVA71201.1"/>
    <property type="molecule type" value="Genomic_DNA"/>
</dbReference>
<proteinExistence type="predicted"/>
<sequence>MAWVVAYALMLVSMLNNLARLNTDAIAYMRVAEYWSSGNFGFAVNGYWGPLLSWLMVPFLWLGVEPLLAGKLAMLISGAVFFHGSLFLVRSAGLRLSDELIVAWALALTIPGWMSNHVTPDLLVAGLMAFALGQAVSPGWLTNRRRALGTGATWGLAYLAKAVALPVGVVVSVLLALCWRLGQAENRRAAWARLGVSLGLLALLAVPWITLLSLKYDKPTFSTSGPIAHAVVGPGKDRPAPHPFGSMINKPDTGRVTGWEDPSWMDYDYWSPFATGENFSHQLSLIGRNAKTVFQLLAAFDGVGALLKWFGVGTLVLGLALFAKRPWSKNWLADRWRSMVIPLICLGGIYLPVYVMPVDMRYFYLFLPLLMILTLGLVSPFFAKKRQTGLVWMLLFLLPLLWRAPATSFAGSLAQDLAKRMDSAGMVGPIVGSTFFSSEGHRLGLYVAWHLGQPWHGDVRPASLEAYKHSGARFTIAIGGSPLAKQLDADSAFKNVSVKLGEKGFLQVYEIQASHP</sequence>
<name>A0A381Y3F7_9ZZZZ</name>
<reference evidence="2" key="1">
    <citation type="submission" date="2018-05" db="EMBL/GenBank/DDBJ databases">
        <authorList>
            <person name="Lanie J.A."/>
            <person name="Ng W.-L."/>
            <person name="Kazmierczak K.M."/>
            <person name="Andrzejewski T.M."/>
            <person name="Davidsen T.M."/>
            <person name="Wayne K.J."/>
            <person name="Tettelin H."/>
            <person name="Glass J.I."/>
            <person name="Rusch D."/>
            <person name="Podicherti R."/>
            <person name="Tsui H.-C.T."/>
            <person name="Winkler M.E."/>
        </authorList>
    </citation>
    <scope>NUCLEOTIDE SEQUENCE</scope>
</reference>
<feature type="transmembrane region" description="Helical" evidence="1">
    <location>
        <begin position="191"/>
        <end position="211"/>
    </location>
</feature>
<keyword evidence="1" id="KW-0812">Transmembrane</keyword>
<evidence type="ECO:0000313" key="2">
    <source>
        <dbReference type="EMBL" id="SVA71201.1"/>
    </source>
</evidence>
<accession>A0A381Y3F7</accession>
<evidence type="ECO:0008006" key="3">
    <source>
        <dbReference type="Google" id="ProtNLM"/>
    </source>
</evidence>
<feature type="transmembrane region" description="Helical" evidence="1">
    <location>
        <begin position="122"/>
        <end position="141"/>
    </location>
</feature>
<feature type="transmembrane region" description="Helical" evidence="1">
    <location>
        <begin position="71"/>
        <end position="90"/>
    </location>
</feature>
<feature type="transmembrane region" description="Helical" evidence="1">
    <location>
        <begin position="336"/>
        <end position="356"/>
    </location>
</feature>
<dbReference type="AlphaFoldDB" id="A0A381Y3F7"/>
<feature type="transmembrane region" description="Helical" evidence="1">
    <location>
        <begin position="156"/>
        <end position="179"/>
    </location>
</feature>
<feature type="transmembrane region" description="Helical" evidence="1">
    <location>
        <begin position="306"/>
        <end position="324"/>
    </location>
</feature>
<organism evidence="2">
    <name type="scientific">marine metagenome</name>
    <dbReference type="NCBI Taxonomy" id="408172"/>
    <lineage>
        <taxon>unclassified sequences</taxon>
        <taxon>metagenomes</taxon>
        <taxon>ecological metagenomes</taxon>
    </lineage>
</organism>
<protein>
    <recommendedName>
        <fullName evidence="3">Glycosyltransferase RgtA/B/C/D-like domain-containing protein</fullName>
    </recommendedName>
</protein>
<keyword evidence="1" id="KW-0472">Membrane</keyword>
<evidence type="ECO:0000256" key="1">
    <source>
        <dbReference type="SAM" id="Phobius"/>
    </source>
</evidence>
<feature type="transmembrane region" description="Helical" evidence="1">
    <location>
        <begin position="390"/>
        <end position="414"/>
    </location>
</feature>